<evidence type="ECO:0000313" key="3">
    <source>
        <dbReference type="Proteomes" id="UP000177080"/>
    </source>
</evidence>
<dbReference type="SUPFAM" id="SSF143120">
    <property type="entry name" value="YefM-like"/>
    <property type="match status" value="1"/>
</dbReference>
<name>A0A1F4ZFL8_9BACT</name>
<evidence type="ECO:0000256" key="1">
    <source>
        <dbReference type="ARBA" id="ARBA00009981"/>
    </source>
</evidence>
<dbReference type="STRING" id="1797259.A2989_05360"/>
<organism evidence="2 3">
    <name type="scientific">Candidatus Amesbacteria bacterium RIFCSPLOWO2_01_FULL_48_25</name>
    <dbReference type="NCBI Taxonomy" id="1797259"/>
    <lineage>
        <taxon>Bacteria</taxon>
        <taxon>Candidatus Amesiibacteriota</taxon>
    </lineage>
</organism>
<comment type="similarity">
    <text evidence="1">Belongs to the phD/YefM antitoxin family.</text>
</comment>
<evidence type="ECO:0000313" key="2">
    <source>
        <dbReference type="EMBL" id="OGD04427.1"/>
    </source>
</evidence>
<dbReference type="Proteomes" id="UP000177080">
    <property type="component" value="Unassembled WGS sequence"/>
</dbReference>
<accession>A0A1F4ZFL8</accession>
<sequence length="79" mass="8881">MTSLSISRLKANPAKAILASEDYPVAIENRGEVEAYLVGKDLFERLERYVEDFIDKRAVEAADFSKAEDFEEVAKKLGI</sequence>
<dbReference type="InterPro" id="IPR036165">
    <property type="entry name" value="YefM-like_sf"/>
</dbReference>
<proteinExistence type="inferred from homology"/>
<reference evidence="2 3" key="1">
    <citation type="journal article" date="2016" name="Nat. Commun.">
        <title>Thousands of microbial genomes shed light on interconnected biogeochemical processes in an aquifer system.</title>
        <authorList>
            <person name="Anantharaman K."/>
            <person name="Brown C.T."/>
            <person name="Hug L.A."/>
            <person name="Sharon I."/>
            <person name="Castelle C.J."/>
            <person name="Probst A.J."/>
            <person name="Thomas B.C."/>
            <person name="Singh A."/>
            <person name="Wilkins M.J."/>
            <person name="Karaoz U."/>
            <person name="Brodie E.L."/>
            <person name="Williams K.H."/>
            <person name="Hubbard S.S."/>
            <person name="Banfield J.F."/>
        </authorList>
    </citation>
    <scope>NUCLEOTIDE SEQUENCE [LARGE SCALE GENOMIC DNA]</scope>
</reference>
<dbReference type="AlphaFoldDB" id="A0A1F4ZFL8"/>
<protein>
    <submittedName>
        <fullName evidence="2">Uncharacterized protein</fullName>
    </submittedName>
</protein>
<comment type="caution">
    <text evidence="2">The sequence shown here is derived from an EMBL/GenBank/DDBJ whole genome shotgun (WGS) entry which is preliminary data.</text>
</comment>
<gene>
    <name evidence="2" type="ORF">A2989_05360</name>
</gene>
<dbReference type="EMBL" id="MEXN01000001">
    <property type="protein sequence ID" value="OGD04427.1"/>
    <property type="molecule type" value="Genomic_DNA"/>
</dbReference>